<accession>A0ABQ3MH47</accession>
<protein>
    <submittedName>
        <fullName evidence="2">Uncharacterized protein</fullName>
    </submittedName>
</protein>
<evidence type="ECO:0000256" key="1">
    <source>
        <dbReference type="SAM" id="MobiDB-lite"/>
    </source>
</evidence>
<evidence type="ECO:0000313" key="3">
    <source>
        <dbReference type="Proteomes" id="UP000605568"/>
    </source>
</evidence>
<dbReference type="EMBL" id="BNAR01000005">
    <property type="protein sequence ID" value="GHH42155.1"/>
    <property type="molecule type" value="Genomic_DNA"/>
</dbReference>
<gene>
    <name evidence="2" type="ORF">GCM10017774_37980</name>
</gene>
<organism evidence="2 3">
    <name type="scientific">Lentzea cavernae</name>
    <dbReference type="NCBI Taxonomy" id="2020703"/>
    <lineage>
        <taxon>Bacteria</taxon>
        <taxon>Bacillati</taxon>
        <taxon>Actinomycetota</taxon>
        <taxon>Actinomycetes</taxon>
        <taxon>Pseudonocardiales</taxon>
        <taxon>Pseudonocardiaceae</taxon>
        <taxon>Lentzea</taxon>
    </lineage>
</organism>
<sequence length="84" mass="8914">MSVASGSRPGFCPASPEMLTPGFRERPETEMNDMALDQLCALYRPNGPVTPHEVVPSEEDAELVIAFVAVGRDLSFCGSDGLSG</sequence>
<feature type="region of interest" description="Disordered" evidence="1">
    <location>
        <begin position="1"/>
        <end position="24"/>
    </location>
</feature>
<proteinExistence type="predicted"/>
<keyword evidence="3" id="KW-1185">Reference proteome</keyword>
<name>A0ABQ3MH47_9PSEU</name>
<dbReference type="Proteomes" id="UP000605568">
    <property type="component" value="Unassembled WGS sequence"/>
</dbReference>
<reference evidence="3" key="1">
    <citation type="journal article" date="2019" name="Int. J. Syst. Evol. Microbiol.">
        <title>The Global Catalogue of Microorganisms (GCM) 10K type strain sequencing project: providing services to taxonomists for standard genome sequencing and annotation.</title>
        <authorList>
            <consortium name="The Broad Institute Genomics Platform"/>
            <consortium name="The Broad Institute Genome Sequencing Center for Infectious Disease"/>
            <person name="Wu L."/>
            <person name="Ma J."/>
        </authorList>
    </citation>
    <scope>NUCLEOTIDE SEQUENCE [LARGE SCALE GENOMIC DNA]</scope>
    <source>
        <strain evidence="3">CGMCC 4.7367</strain>
    </source>
</reference>
<comment type="caution">
    <text evidence="2">The sequence shown here is derived from an EMBL/GenBank/DDBJ whole genome shotgun (WGS) entry which is preliminary data.</text>
</comment>
<evidence type="ECO:0000313" key="2">
    <source>
        <dbReference type="EMBL" id="GHH42155.1"/>
    </source>
</evidence>